<dbReference type="GO" id="GO:0003824">
    <property type="term" value="F:catalytic activity"/>
    <property type="evidence" value="ECO:0007669"/>
    <property type="project" value="InterPro"/>
</dbReference>
<name>A0A4T0B9G9_AURPU</name>
<reference evidence="1 2" key="1">
    <citation type="submission" date="2018-10" db="EMBL/GenBank/DDBJ databases">
        <title>Fifty Aureobasidium pullulans genomes reveal a recombining polyextremotolerant generalist.</title>
        <authorList>
            <person name="Gostincar C."/>
            <person name="Turk M."/>
            <person name="Zajc J."/>
            <person name="Gunde-Cimerman N."/>
        </authorList>
    </citation>
    <scope>NUCLEOTIDE SEQUENCE [LARGE SCALE GENOMIC DNA]</scope>
    <source>
        <strain evidence="1 2">EXF-3380</strain>
    </source>
</reference>
<dbReference type="Gene3D" id="3.40.50.1580">
    <property type="entry name" value="Nucleoside phosphorylase domain"/>
    <property type="match status" value="1"/>
</dbReference>
<dbReference type="InterPro" id="IPR035994">
    <property type="entry name" value="Nucleoside_phosphorylase_sf"/>
</dbReference>
<dbReference type="AlphaFoldDB" id="A0A4T0B9G9"/>
<gene>
    <name evidence="1" type="ORF">D6C83_07236</name>
</gene>
<dbReference type="PANTHER" id="PTHR46082">
    <property type="entry name" value="ATP/GTP-BINDING PROTEIN-RELATED"/>
    <property type="match status" value="1"/>
</dbReference>
<evidence type="ECO:0000313" key="2">
    <source>
        <dbReference type="Proteomes" id="UP000304947"/>
    </source>
</evidence>
<evidence type="ECO:0000313" key="1">
    <source>
        <dbReference type="EMBL" id="TIA29898.1"/>
    </source>
</evidence>
<dbReference type="EMBL" id="QZBU01002972">
    <property type="protein sequence ID" value="TIA29898.1"/>
    <property type="molecule type" value="Genomic_DNA"/>
</dbReference>
<dbReference type="Proteomes" id="UP000304947">
    <property type="component" value="Unassembled WGS sequence"/>
</dbReference>
<accession>A0A4T0B9G9</accession>
<dbReference type="InterPro" id="IPR053137">
    <property type="entry name" value="NLR-like"/>
</dbReference>
<dbReference type="GO" id="GO:0009116">
    <property type="term" value="P:nucleoside metabolic process"/>
    <property type="evidence" value="ECO:0007669"/>
    <property type="project" value="InterPro"/>
</dbReference>
<organism evidence="1 2">
    <name type="scientific">Aureobasidium pullulans</name>
    <name type="common">Black yeast</name>
    <name type="synonym">Pullularia pullulans</name>
    <dbReference type="NCBI Taxonomy" id="5580"/>
    <lineage>
        <taxon>Eukaryota</taxon>
        <taxon>Fungi</taxon>
        <taxon>Dikarya</taxon>
        <taxon>Ascomycota</taxon>
        <taxon>Pezizomycotina</taxon>
        <taxon>Dothideomycetes</taxon>
        <taxon>Dothideomycetidae</taxon>
        <taxon>Dothideales</taxon>
        <taxon>Saccotheciaceae</taxon>
        <taxon>Aureobasidium</taxon>
    </lineage>
</organism>
<protein>
    <submittedName>
        <fullName evidence="1">Uncharacterized protein</fullName>
    </submittedName>
</protein>
<proteinExistence type="predicted"/>
<dbReference type="PANTHER" id="PTHR46082:SF6">
    <property type="entry name" value="AAA+ ATPASE DOMAIN-CONTAINING PROTEIN-RELATED"/>
    <property type="match status" value="1"/>
</dbReference>
<comment type="caution">
    <text evidence="1">The sequence shown here is derived from an EMBL/GenBank/DDBJ whole genome shotgun (WGS) entry which is preliminary data.</text>
</comment>
<sequence>MTDDDPLLEHLSRIDTTKRRLKRYQYPGRRRDHVYEPSYTHLVKGATCDEAQCDPSKRILRGPSNETLDSQVVEQPDITIHQGTILSGETVMKNGAQRDAIAKPLDAICYECEAAGAMSSVPCLVRQMISQKLALLDDHSLKEATFDSYDERKNNQCLRGTRIDSLWPELLSLHRKLSREITSGMSKSQQQKQQHQNTQALITRNLELGYVDTSTKQLWHSLEDLLVVIVKDVEVDAEKFDDVLRMLAPIAGLDEGKRSVLEEFNGDAVWLAEFRTKPRELNVPKSSRFAFAQAV</sequence>